<evidence type="ECO:0000313" key="2">
    <source>
        <dbReference type="Proteomes" id="UP001162501"/>
    </source>
</evidence>
<protein>
    <submittedName>
        <fullName evidence="1">Uncharacterized protein</fullName>
    </submittedName>
</protein>
<dbReference type="EMBL" id="OX596107">
    <property type="protein sequence ID" value="CAI9702087.1"/>
    <property type="molecule type" value="Genomic_DNA"/>
</dbReference>
<organism evidence="1 2">
    <name type="scientific">Rangifer tarandus platyrhynchus</name>
    <name type="common">Svalbard reindeer</name>
    <dbReference type="NCBI Taxonomy" id="3082113"/>
    <lineage>
        <taxon>Eukaryota</taxon>
        <taxon>Metazoa</taxon>
        <taxon>Chordata</taxon>
        <taxon>Craniata</taxon>
        <taxon>Vertebrata</taxon>
        <taxon>Euteleostomi</taxon>
        <taxon>Mammalia</taxon>
        <taxon>Eutheria</taxon>
        <taxon>Laurasiatheria</taxon>
        <taxon>Artiodactyla</taxon>
        <taxon>Ruminantia</taxon>
        <taxon>Pecora</taxon>
        <taxon>Cervidae</taxon>
        <taxon>Odocoileinae</taxon>
        <taxon>Rangifer</taxon>
    </lineage>
</organism>
<gene>
    <name evidence="1" type="ORF">MRATA1EN3_LOCUS13300</name>
</gene>
<name>A0ACB0EP06_RANTA</name>
<reference evidence="1" key="1">
    <citation type="submission" date="2023-05" db="EMBL/GenBank/DDBJ databases">
        <authorList>
            <consortium name="ELIXIR-Norway"/>
        </authorList>
    </citation>
    <scope>NUCLEOTIDE SEQUENCE</scope>
</reference>
<accession>A0ACB0EP06</accession>
<proteinExistence type="predicted"/>
<evidence type="ECO:0000313" key="1">
    <source>
        <dbReference type="EMBL" id="CAI9702087.1"/>
    </source>
</evidence>
<dbReference type="Proteomes" id="UP001162501">
    <property type="component" value="Chromosome 23"/>
</dbReference>
<sequence>MRGCTRAAGFPEGHAAPGYDSGAHLPSSQTPTHPFLSPQDRRGGAEPGEPMTDPFLLLSSMPQRTIPKGWTEEGCSDLLLVVYETGD</sequence>